<gene>
    <name evidence="2" type="ORF">GCM10023195_19930</name>
</gene>
<feature type="region of interest" description="Disordered" evidence="1">
    <location>
        <begin position="1"/>
        <end position="22"/>
    </location>
</feature>
<evidence type="ECO:0000256" key="1">
    <source>
        <dbReference type="SAM" id="MobiDB-lite"/>
    </source>
</evidence>
<dbReference type="EMBL" id="BAABHJ010000005">
    <property type="protein sequence ID" value="GAA4605685.1"/>
    <property type="molecule type" value="Genomic_DNA"/>
</dbReference>
<protein>
    <recommendedName>
        <fullName evidence="4">ATP-binding protein</fullName>
    </recommendedName>
</protein>
<evidence type="ECO:0000313" key="2">
    <source>
        <dbReference type="EMBL" id="GAA4605685.1"/>
    </source>
</evidence>
<name>A0ABP8TH68_9ACTN</name>
<evidence type="ECO:0008006" key="4">
    <source>
        <dbReference type="Google" id="ProtNLM"/>
    </source>
</evidence>
<reference evidence="3" key="1">
    <citation type="journal article" date="2019" name="Int. J. Syst. Evol. Microbiol.">
        <title>The Global Catalogue of Microorganisms (GCM) 10K type strain sequencing project: providing services to taxonomists for standard genome sequencing and annotation.</title>
        <authorList>
            <consortium name="The Broad Institute Genomics Platform"/>
            <consortium name="The Broad Institute Genome Sequencing Center for Infectious Disease"/>
            <person name="Wu L."/>
            <person name="Ma J."/>
        </authorList>
    </citation>
    <scope>NUCLEOTIDE SEQUENCE [LARGE SCALE GENOMIC DNA]</scope>
    <source>
        <strain evidence="3">JCM 17938</strain>
    </source>
</reference>
<evidence type="ECO:0000313" key="3">
    <source>
        <dbReference type="Proteomes" id="UP001500212"/>
    </source>
</evidence>
<dbReference type="Proteomes" id="UP001500212">
    <property type="component" value="Unassembled WGS sequence"/>
</dbReference>
<comment type="caution">
    <text evidence="2">The sequence shown here is derived from an EMBL/GenBank/DDBJ whole genome shotgun (WGS) entry which is preliminary data.</text>
</comment>
<keyword evidence="3" id="KW-1185">Reference proteome</keyword>
<dbReference type="RefSeq" id="WP_345351826.1">
    <property type="nucleotide sequence ID" value="NZ_BAABHJ010000005.1"/>
</dbReference>
<accession>A0ABP8TH68</accession>
<sequence length="127" mass="13720">MSRAQGSQPPSRPILAPTPNGKTWTNALRAARKLVEDGLIAAWTYPDRPVRIGVLATARWMRRSITDPDPRPIDPCAVPNNGWGLGIVDALSAVRWTTYETDGKTMHVLIPAPGVELTPAELSALTA</sequence>
<proteinExistence type="predicted"/>
<organism evidence="2 3">
    <name type="scientific">Actinoallomurus liliacearum</name>
    <dbReference type="NCBI Taxonomy" id="1080073"/>
    <lineage>
        <taxon>Bacteria</taxon>
        <taxon>Bacillati</taxon>
        <taxon>Actinomycetota</taxon>
        <taxon>Actinomycetes</taxon>
        <taxon>Streptosporangiales</taxon>
        <taxon>Thermomonosporaceae</taxon>
        <taxon>Actinoallomurus</taxon>
    </lineage>
</organism>